<dbReference type="SUPFAM" id="SSF52540">
    <property type="entry name" value="P-loop containing nucleoside triphosphate hydrolases"/>
    <property type="match status" value="1"/>
</dbReference>
<dbReference type="Gene3D" id="3.30.420.10">
    <property type="entry name" value="Ribonuclease H-like superfamily/Ribonuclease H"/>
    <property type="match status" value="1"/>
</dbReference>
<dbReference type="InterPro" id="IPR019760">
    <property type="entry name" value="DNA-dir_DNA_pol_A_CS"/>
</dbReference>
<dbReference type="Pfam" id="PF00270">
    <property type="entry name" value="DEAD"/>
    <property type="match status" value="1"/>
</dbReference>
<feature type="compositionally biased region" description="Low complexity" evidence="9">
    <location>
        <begin position="166"/>
        <end position="182"/>
    </location>
</feature>
<evidence type="ECO:0000256" key="4">
    <source>
        <dbReference type="ARBA" id="ARBA00022741"/>
    </source>
</evidence>
<dbReference type="FunCoup" id="E1ZG16">
    <property type="interactions" value="906"/>
</dbReference>
<dbReference type="InterPro" id="IPR001098">
    <property type="entry name" value="DNA-dir_DNA_pol_A_palm_dom"/>
</dbReference>
<dbReference type="GO" id="GO:0006261">
    <property type="term" value="P:DNA-templated DNA replication"/>
    <property type="evidence" value="ECO:0007669"/>
    <property type="project" value="InterPro"/>
</dbReference>
<keyword evidence="13" id="KW-1185">Reference proteome</keyword>
<dbReference type="Gene3D" id="1.10.3380.20">
    <property type="match status" value="1"/>
</dbReference>
<sequence length="2117" mass="226138">MEACPLYVDSDFLNRIASLERKHAVAHTSSDPQQQQQQQQQVLPVVQHAALGQQQLQQPPVAPGHQPLLQQQPAQGSVPELQVHELAPAEPPAAPVVLPAPPSDGPLKSGWSDTPDSACLAMMDCLEQQAADRLAGAAAGGAGTADGSPVPARQLSFTPTGHGVRAAGAGAAPGSTPLSSGGRPSNLPTSHLGRSALQQAAAAAVAGLQQEGQPALVQAVEQEQQVLVPEQQPVAPALHQHAPPMAQQQQPLAKLAESGQKRSLAASIALEQLAAQHSPAAAARQQKEQPHAGLPPTDQGHASKRLRVGGSQPATQAPLPYAQQQQQQQQQQQNPQAVAAAGGQPPLSAPAPSHAAGPTAVAMEDAAATFDYLCSDDESEDEEADRNLPLLSQYMQSAGRSPQQLRRQQEERRQRAGSRSPGGEGRSPQGGEGAPASRSPLLGQVQEQGQASPLLSADLAMLESYLSTDLAAAFRTITGITGRLYDWQAECLTTPGVLHGKNLIYCAPTSGGKSLVAEVLMLRRILTTNRPAMLVLPFVSICSEKSEHLSKVLAAINKEVKEFYGGSHSHAALTQTTGVIVCTIEKANIIINRMLEDQSLGLLSCLVVDELHMVGEEERGYQLELLLTKLRYAAAAVDDEDDNYLSEGLQIIGMSATLPNVDRVAKWLNAQLFVTDFRPGLSIKNEALEVVRTLEVPQGWDTSKTGDSDHVALLARETVEGGHSVLIFCGTKKACESMARRAARMLDIPERELRLKGWTASQRPTRASLLGDLRRVPGGADPALLECFPRGAAFHHAGLSSEEKDIVETAYRCGAVSVLCATSTLAAGVNLPARRVIIRHAYKGRSANVIDGTCYRQMAGRAGRAGIDTHGECVLINQEIGVVVGEKLFTSGASPVQSCLVDGKKGMKRAMLEVVVSGVVVEPSDVERYIRCTLLAAMNDYQKVADTTIAALRWLGARDHTFIYWDDASRTYQPTPFGKAVLASGLPPEQCLVLKDDLARARQSFVMTTELHLTYLCVPVTESLAFLDWKKFEVMLGTLSGPDASVATKVGVDRAFVMRVARGMRGGAQDGDKERICKRFWMALILTDIIAEASKGGCLSCAVVDVLTVQKKYAVGRGEVQNLQDHAARFASMVAAFCERLGWYDLEALIVKFQSRVLHGVRPEILALSEIPFVKAYTARLLYRAGLRTPEAVAAVENVDQIVSILANQQSSNPDSGNPLLVRRQALKILRGARELLNRRARELREQAEAAFKLVESADRTELAHGEAEGTAAAAGADDKEEGEEEEQREARDGVEAPTPVVAARGEEGGKQAGGAAAGAGQAAGTKGRGGGPTSGRSARSGQSAGSGGAVSAATAAAAAPDAGSDGDGEELLEAAPEPVLPPDPWQYGAQAGVHCLDTPDLVRQLCSVVLAQVPGPQQLQGLHQQHQGQQQQQQQRHEFFGFHFDTVVVGSAAGAAALLPKGPTAAQRRDHALHDRQSAGLGVRLEGVAVSWRSGQAFYVPLHRRDDLLAELRPLFWSAAVEKATWDLRGQLAALAKVLGPGALGVPGDQAAGCPLALRDPLVDVRVAAWLGTPDDGRLKDESSHSVGSGRKEPYTLSDMLKIRGGQAVWAEATQGMQASTAASGARRADAGRRAAQARKMWQLLRSRLRGDELLPPLWRTEMPLEPMLQRRIEELEGMAHAEAGQEFSLSSPQEVSRILFEVLKLAPPPCAKDLKSGGYSTGQEVLLELHEHPIARLIFEHRKLRTLLNRQGGPGLLPFVQGFKMHLAYAEAVSYPGGLVLKRIRGSINQTCRLAMDEPNLQCVPKPRAYKVLLTPGELGSAASGASAHADRTANLRAAFVAPPGCVLLSADYRQIEFRLMAHFSGDPGLARVFSEDGADPFRLLAAQWLGAPQEQARPRGWLGRGRRGVTQQQRDHAKQLTYGLLYGMGAAKLADELGCSVAEARTAQEKFRASMPGIEAWQARVVAECRRLGYVETLAGRRRYLPNINCRDGRKRAAAERQAKNTVCQGSAADLAKAAMVAIHTRLAAWLALGSGGNCGCGGGPGGGPAARLVLQIHDEFLLEVAEPLLEPVARLVRDCMEGLASGVRLRVPLRVRLAAGPSWGELQPVELGR</sequence>
<dbReference type="GO" id="GO:0005524">
    <property type="term" value="F:ATP binding"/>
    <property type="evidence" value="ECO:0007669"/>
    <property type="project" value="UniProtKB-KW"/>
</dbReference>
<feature type="region of interest" description="Disordered" evidence="9">
    <location>
        <begin position="139"/>
        <end position="191"/>
    </location>
</feature>
<dbReference type="CDD" id="cd18795">
    <property type="entry name" value="SF2_C_Ski2"/>
    <property type="match status" value="1"/>
</dbReference>
<dbReference type="PROSITE" id="PS51194">
    <property type="entry name" value="HELICASE_CTER"/>
    <property type="match status" value="1"/>
</dbReference>
<feature type="region of interest" description="Disordered" evidence="9">
    <location>
        <begin position="23"/>
        <end position="42"/>
    </location>
</feature>
<dbReference type="InterPro" id="IPR036397">
    <property type="entry name" value="RNaseH_sf"/>
</dbReference>
<feature type="compositionally biased region" description="Low complexity" evidence="9">
    <location>
        <begin position="240"/>
        <end position="253"/>
    </location>
</feature>
<dbReference type="FunFam" id="3.40.50.300:FF:000968">
    <property type="entry name" value="Helicase and polymerase-containing protein TEBICHI"/>
    <property type="match status" value="1"/>
</dbReference>
<keyword evidence="4" id="KW-0547">Nucleotide-binding</keyword>
<dbReference type="Pfam" id="PF00476">
    <property type="entry name" value="DNA_pol_A"/>
    <property type="match status" value="1"/>
</dbReference>
<keyword evidence="5" id="KW-0067">ATP-binding</keyword>
<feature type="compositionally biased region" description="Low complexity" evidence="9">
    <location>
        <begin position="1335"/>
        <end position="1364"/>
    </location>
</feature>
<evidence type="ECO:0000313" key="13">
    <source>
        <dbReference type="Proteomes" id="UP000008141"/>
    </source>
</evidence>
<feature type="domain" description="Helicase ATP-binding" evidence="10">
    <location>
        <begin position="494"/>
        <end position="676"/>
    </location>
</feature>
<dbReference type="eggNOG" id="KOG0950">
    <property type="taxonomic scope" value="Eukaryota"/>
</dbReference>
<dbReference type="Gene3D" id="3.30.70.370">
    <property type="match status" value="1"/>
</dbReference>
<dbReference type="CDD" id="cd08638">
    <property type="entry name" value="DNA_pol_A_theta"/>
    <property type="match status" value="1"/>
</dbReference>
<dbReference type="Gene3D" id="1.20.1060.10">
    <property type="entry name" value="Taq DNA Polymerase, Chain T, domain 4"/>
    <property type="match status" value="1"/>
</dbReference>
<dbReference type="InterPro" id="IPR043502">
    <property type="entry name" value="DNA/RNA_pol_sf"/>
</dbReference>
<dbReference type="EMBL" id="GL433845">
    <property type="protein sequence ID" value="EFN55218.1"/>
    <property type="molecule type" value="Genomic_DNA"/>
</dbReference>
<dbReference type="FunFam" id="1.10.150.20:FF:000002">
    <property type="entry name" value="DNA polymerase I"/>
    <property type="match status" value="1"/>
</dbReference>
<feature type="region of interest" description="Disordered" evidence="9">
    <location>
        <begin position="92"/>
        <end position="112"/>
    </location>
</feature>
<feature type="compositionally biased region" description="Low complexity" evidence="9">
    <location>
        <begin position="312"/>
        <end position="359"/>
    </location>
</feature>
<dbReference type="GO" id="GO:0003677">
    <property type="term" value="F:DNA binding"/>
    <property type="evidence" value="ECO:0007669"/>
    <property type="project" value="InterPro"/>
</dbReference>
<evidence type="ECO:0000256" key="2">
    <source>
        <dbReference type="ARBA" id="ARBA00022679"/>
    </source>
</evidence>
<dbReference type="Gene3D" id="1.10.150.20">
    <property type="entry name" value="5' to 3' exonuclease, C-terminal subdomain"/>
    <property type="match status" value="1"/>
</dbReference>
<dbReference type="OrthoDB" id="511028at2759"/>
<protein>
    <recommendedName>
        <fullName evidence="1">DNA-directed DNA polymerase</fullName>
        <ecNumber evidence="1">2.7.7.7</ecNumber>
    </recommendedName>
</protein>
<dbReference type="KEGG" id="cvr:CHLNCDRAFT_52598"/>
<name>E1ZG16_CHLVA</name>
<dbReference type="InterPro" id="IPR002298">
    <property type="entry name" value="DNA_polymerase_A"/>
</dbReference>
<dbReference type="Gene3D" id="3.40.50.300">
    <property type="entry name" value="P-loop containing nucleotide triphosphate hydrolases"/>
    <property type="match status" value="2"/>
</dbReference>
<dbReference type="PANTHER" id="PTHR10133">
    <property type="entry name" value="DNA POLYMERASE I"/>
    <property type="match status" value="1"/>
</dbReference>
<dbReference type="SMART" id="SM00487">
    <property type="entry name" value="DEXDc"/>
    <property type="match status" value="1"/>
</dbReference>
<dbReference type="Pfam" id="PF00271">
    <property type="entry name" value="Helicase_C"/>
    <property type="match status" value="1"/>
</dbReference>
<dbReference type="GO" id="GO:0006302">
    <property type="term" value="P:double-strand break repair"/>
    <property type="evidence" value="ECO:0007669"/>
    <property type="project" value="TreeGrafter"/>
</dbReference>
<evidence type="ECO:0000256" key="5">
    <source>
        <dbReference type="ARBA" id="ARBA00022840"/>
    </source>
</evidence>
<keyword evidence="3" id="KW-0548">Nucleotidyltransferase</keyword>
<accession>E1ZG16</accession>
<dbReference type="PANTHER" id="PTHR10133:SF62">
    <property type="entry name" value="DNA POLYMERASE THETA"/>
    <property type="match status" value="1"/>
</dbReference>
<dbReference type="Proteomes" id="UP000008141">
    <property type="component" value="Unassembled WGS sequence"/>
</dbReference>
<reference evidence="12 13" key="1">
    <citation type="journal article" date="2010" name="Plant Cell">
        <title>The Chlorella variabilis NC64A genome reveals adaptation to photosymbiosis, coevolution with viruses, and cryptic sex.</title>
        <authorList>
            <person name="Blanc G."/>
            <person name="Duncan G."/>
            <person name="Agarkova I."/>
            <person name="Borodovsky M."/>
            <person name="Gurnon J."/>
            <person name="Kuo A."/>
            <person name="Lindquist E."/>
            <person name="Lucas S."/>
            <person name="Pangilinan J."/>
            <person name="Polle J."/>
            <person name="Salamov A."/>
            <person name="Terry A."/>
            <person name="Yamada T."/>
            <person name="Dunigan D.D."/>
            <person name="Grigoriev I.V."/>
            <person name="Claverie J.M."/>
            <person name="Van Etten J.L."/>
        </authorList>
    </citation>
    <scope>NUCLEOTIDE SEQUENCE [LARGE SCALE GENOMIC DNA]</scope>
    <source>
        <strain evidence="12 13">NC64A</strain>
    </source>
</reference>
<dbReference type="STRING" id="554065.E1ZG16"/>
<dbReference type="GeneID" id="17354580"/>
<dbReference type="OMA" id="FHNMCQQ"/>
<gene>
    <name evidence="12" type="ORF">CHLNCDRAFT_52598</name>
</gene>
<feature type="compositionally biased region" description="Low complexity" evidence="9">
    <location>
        <begin position="33"/>
        <end position="42"/>
    </location>
</feature>
<feature type="domain" description="Helicase C-terminal" evidence="11">
    <location>
        <begin position="706"/>
        <end position="915"/>
    </location>
</feature>
<dbReference type="InterPro" id="IPR014001">
    <property type="entry name" value="Helicase_ATP-bd"/>
</dbReference>
<keyword evidence="8" id="KW-0175">Coiled coil</keyword>
<dbReference type="InterPro" id="IPR046931">
    <property type="entry name" value="HTH_61"/>
</dbReference>
<evidence type="ECO:0000256" key="1">
    <source>
        <dbReference type="ARBA" id="ARBA00012417"/>
    </source>
</evidence>
<feature type="region of interest" description="Disordered" evidence="9">
    <location>
        <begin position="397"/>
        <end position="439"/>
    </location>
</feature>
<dbReference type="InterPro" id="IPR057220">
    <property type="entry name" value="DUF7898"/>
</dbReference>
<dbReference type="RefSeq" id="XP_005847320.1">
    <property type="nucleotide sequence ID" value="XM_005847258.1"/>
</dbReference>
<dbReference type="SUPFAM" id="SSF56672">
    <property type="entry name" value="DNA/RNA polymerases"/>
    <property type="match status" value="1"/>
</dbReference>
<dbReference type="Pfam" id="PF25453">
    <property type="entry name" value="DUF7898"/>
    <property type="match status" value="1"/>
</dbReference>
<dbReference type="SMART" id="SM00490">
    <property type="entry name" value="HELICc"/>
    <property type="match status" value="1"/>
</dbReference>
<feature type="compositionally biased region" description="Pro residues" evidence="9">
    <location>
        <begin position="92"/>
        <end position="104"/>
    </location>
</feature>
<evidence type="ECO:0000256" key="6">
    <source>
        <dbReference type="ARBA" id="ARBA00022932"/>
    </source>
</evidence>
<dbReference type="Pfam" id="PF20470">
    <property type="entry name" value="HTH_61"/>
    <property type="match status" value="1"/>
</dbReference>
<dbReference type="EC" id="2.7.7.7" evidence="1"/>
<evidence type="ECO:0000256" key="3">
    <source>
        <dbReference type="ARBA" id="ARBA00022695"/>
    </source>
</evidence>
<organism evidence="13">
    <name type="scientific">Chlorella variabilis</name>
    <name type="common">Green alga</name>
    <dbReference type="NCBI Taxonomy" id="554065"/>
    <lineage>
        <taxon>Eukaryota</taxon>
        <taxon>Viridiplantae</taxon>
        <taxon>Chlorophyta</taxon>
        <taxon>core chlorophytes</taxon>
        <taxon>Trebouxiophyceae</taxon>
        <taxon>Chlorellales</taxon>
        <taxon>Chlorellaceae</taxon>
        <taxon>Chlorella clade</taxon>
        <taxon>Chlorella</taxon>
    </lineage>
</organism>
<feature type="compositionally biased region" description="Acidic residues" evidence="9">
    <location>
        <begin position="1279"/>
        <end position="1288"/>
    </location>
</feature>
<dbReference type="InterPro" id="IPR027417">
    <property type="entry name" value="P-loop_NTPase"/>
</dbReference>
<feature type="region of interest" description="Disordered" evidence="9">
    <location>
        <begin position="1261"/>
        <end position="1371"/>
    </location>
</feature>
<dbReference type="SUPFAM" id="SSF158702">
    <property type="entry name" value="Sec63 N-terminal domain-like"/>
    <property type="match status" value="1"/>
</dbReference>
<evidence type="ECO:0000256" key="9">
    <source>
        <dbReference type="SAM" id="MobiDB-lite"/>
    </source>
</evidence>
<dbReference type="SMART" id="SM00482">
    <property type="entry name" value="POLAc"/>
    <property type="match status" value="1"/>
</dbReference>
<evidence type="ECO:0000313" key="12">
    <source>
        <dbReference type="EMBL" id="EFN55218.1"/>
    </source>
</evidence>
<evidence type="ECO:0000259" key="10">
    <source>
        <dbReference type="PROSITE" id="PS51192"/>
    </source>
</evidence>
<feature type="coiled-coil region" evidence="8">
    <location>
        <begin position="1227"/>
        <end position="1261"/>
    </location>
</feature>
<dbReference type="PROSITE" id="PS51192">
    <property type="entry name" value="HELICASE_ATP_BIND_1"/>
    <property type="match status" value="1"/>
</dbReference>
<evidence type="ECO:0000256" key="7">
    <source>
        <dbReference type="ARBA" id="ARBA00049244"/>
    </source>
</evidence>
<evidence type="ECO:0000256" key="8">
    <source>
        <dbReference type="SAM" id="Coils"/>
    </source>
</evidence>
<dbReference type="InterPro" id="IPR048960">
    <property type="entry name" value="POLQ-like_helical"/>
</dbReference>
<feature type="region of interest" description="Disordered" evidence="9">
    <location>
        <begin position="276"/>
        <end position="359"/>
    </location>
</feature>
<feature type="region of interest" description="Disordered" evidence="9">
    <location>
        <begin position="240"/>
        <end position="259"/>
    </location>
</feature>
<dbReference type="PROSITE" id="PS00447">
    <property type="entry name" value="DNA_POLYMERASE_A"/>
    <property type="match status" value="1"/>
</dbReference>
<feature type="region of interest" description="Disordered" evidence="9">
    <location>
        <begin position="55"/>
        <end position="77"/>
    </location>
</feature>
<dbReference type="InterPro" id="IPR011545">
    <property type="entry name" value="DEAD/DEAH_box_helicase_dom"/>
</dbReference>
<keyword evidence="2" id="KW-0808">Transferase</keyword>
<dbReference type="GO" id="GO:0003887">
    <property type="term" value="F:DNA-directed DNA polymerase activity"/>
    <property type="evidence" value="ECO:0007669"/>
    <property type="project" value="UniProtKB-KW"/>
</dbReference>
<proteinExistence type="predicted"/>
<feature type="compositionally biased region" description="Gly residues" evidence="9">
    <location>
        <begin position="420"/>
        <end position="433"/>
    </location>
</feature>
<keyword evidence="6" id="KW-0239">DNA-directed DNA polymerase</keyword>
<dbReference type="CDD" id="cd18026">
    <property type="entry name" value="DEXHc_POLQ-like"/>
    <property type="match status" value="1"/>
</dbReference>
<dbReference type="InParanoid" id="E1ZG16"/>
<dbReference type="Pfam" id="PF21099">
    <property type="entry name" value="POLQ_helical"/>
    <property type="match status" value="1"/>
</dbReference>
<evidence type="ECO:0000259" key="11">
    <source>
        <dbReference type="PROSITE" id="PS51194"/>
    </source>
</evidence>
<dbReference type="InterPro" id="IPR001650">
    <property type="entry name" value="Helicase_C-like"/>
</dbReference>
<comment type="catalytic activity">
    <reaction evidence="7">
        <text>DNA(n) + a 2'-deoxyribonucleoside 5'-triphosphate = DNA(n+1) + diphosphate</text>
        <dbReference type="Rhea" id="RHEA:22508"/>
        <dbReference type="Rhea" id="RHEA-COMP:17339"/>
        <dbReference type="Rhea" id="RHEA-COMP:17340"/>
        <dbReference type="ChEBI" id="CHEBI:33019"/>
        <dbReference type="ChEBI" id="CHEBI:61560"/>
        <dbReference type="ChEBI" id="CHEBI:173112"/>
        <dbReference type="EC" id="2.7.7.7"/>
    </reaction>
</comment>